<dbReference type="EMBL" id="JAFNEN010000030">
    <property type="protein sequence ID" value="KAG8199163.1"/>
    <property type="molecule type" value="Genomic_DNA"/>
</dbReference>
<name>A0AAV6VSV8_9ARAC</name>
<proteinExistence type="predicted"/>
<dbReference type="AlphaFoldDB" id="A0AAV6VSV8"/>
<dbReference type="SUPFAM" id="SSF63748">
    <property type="entry name" value="Tudor/PWWP/MBT"/>
    <property type="match status" value="1"/>
</dbReference>
<dbReference type="PROSITE" id="PS50812">
    <property type="entry name" value="PWWP"/>
    <property type="match status" value="1"/>
</dbReference>
<dbReference type="Proteomes" id="UP000827092">
    <property type="component" value="Unassembled WGS sequence"/>
</dbReference>
<dbReference type="InterPro" id="IPR000313">
    <property type="entry name" value="PWWP_dom"/>
</dbReference>
<evidence type="ECO:0000256" key="2">
    <source>
        <dbReference type="SAM" id="MobiDB-lite"/>
    </source>
</evidence>
<comment type="caution">
    <text evidence="4">The sequence shown here is derived from an EMBL/GenBank/DDBJ whole genome shotgun (WGS) entry which is preliminary data.</text>
</comment>
<keyword evidence="5" id="KW-1185">Reference proteome</keyword>
<evidence type="ECO:0000313" key="4">
    <source>
        <dbReference type="EMBL" id="KAG8199163.1"/>
    </source>
</evidence>
<feature type="compositionally biased region" description="Low complexity" evidence="2">
    <location>
        <begin position="207"/>
        <end position="229"/>
    </location>
</feature>
<dbReference type="SMART" id="SM00293">
    <property type="entry name" value="PWWP"/>
    <property type="match status" value="1"/>
</dbReference>
<reference evidence="4 5" key="1">
    <citation type="journal article" date="2022" name="Nat. Ecol. Evol.">
        <title>A masculinizing supergene underlies an exaggerated male reproductive morph in a spider.</title>
        <authorList>
            <person name="Hendrickx F."/>
            <person name="De Corte Z."/>
            <person name="Sonet G."/>
            <person name="Van Belleghem S.M."/>
            <person name="Kostlbacher S."/>
            <person name="Vangestel C."/>
        </authorList>
    </citation>
    <scope>NUCLEOTIDE SEQUENCE [LARGE SCALE GENOMIC DNA]</scope>
    <source>
        <strain evidence="4">W744_W776</strain>
    </source>
</reference>
<gene>
    <name evidence="4" type="ORF">JTE90_015994</name>
</gene>
<evidence type="ECO:0000256" key="1">
    <source>
        <dbReference type="SAM" id="Coils"/>
    </source>
</evidence>
<dbReference type="Pfam" id="PF00855">
    <property type="entry name" value="PWWP"/>
    <property type="match status" value="1"/>
</dbReference>
<feature type="region of interest" description="Disordered" evidence="2">
    <location>
        <begin position="199"/>
        <end position="229"/>
    </location>
</feature>
<evidence type="ECO:0000313" key="5">
    <source>
        <dbReference type="Proteomes" id="UP000827092"/>
    </source>
</evidence>
<organism evidence="4 5">
    <name type="scientific">Oedothorax gibbosus</name>
    <dbReference type="NCBI Taxonomy" id="931172"/>
    <lineage>
        <taxon>Eukaryota</taxon>
        <taxon>Metazoa</taxon>
        <taxon>Ecdysozoa</taxon>
        <taxon>Arthropoda</taxon>
        <taxon>Chelicerata</taxon>
        <taxon>Arachnida</taxon>
        <taxon>Araneae</taxon>
        <taxon>Araneomorphae</taxon>
        <taxon>Entelegynae</taxon>
        <taxon>Araneoidea</taxon>
        <taxon>Linyphiidae</taxon>
        <taxon>Erigoninae</taxon>
        <taxon>Oedothorax</taxon>
    </lineage>
</organism>
<protein>
    <recommendedName>
        <fullName evidence="3">PWWP domain-containing protein</fullName>
    </recommendedName>
</protein>
<feature type="coiled-coil region" evidence="1">
    <location>
        <begin position="116"/>
        <end position="143"/>
    </location>
</feature>
<sequence length="351" mass="37889">MDSSGSFRPGQLVWSKMPGFPPYWPSIICEEDGSMPPSIRGHKIQVFFLGVHEFNYVFKSEIIPHSQKYFEEAKLKNRNLDTWHTALKEAGDSVLQVKLWKEYAEKFHLQKKAKKVMKSKNQKKKTKKTNKKLKEKIENKKLICKISLTQTGLRIPSSSQSADPSHIDAASICQVDSQSSFGNDVASASTVAASPFSSEVVGASSNDTESSFTSEVVSDSSNDAESPFSSDVVSASSNAAASSSHVIVPEIIVSSFDMEDAGSANVELAGPSTMECEGLSEYQAAGSSTGLISVESANSSALPVYKKIYRSMLSAGKASLGYLPPGVVSLCSLPSKGTKMIMKCLTKLKRG</sequence>
<keyword evidence="1" id="KW-0175">Coiled coil</keyword>
<evidence type="ECO:0000259" key="3">
    <source>
        <dbReference type="PROSITE" id="PS50812"/>
    </source>
</evidence>
<accession>A0AAV6VSV8</accession>
<dbReference type="CDD" id="cd05162">
    <property type="entry name" value="PWWP"/>
    <property type="match status" value="1"/>
</dbReference>
<feature type="domain" description="PWWP" evidence="3">
    <location>
        <begin position="9"/>
        <end position="68"/>
    </location>
</feature>
<dbReference type="Gene3D" id="2.30.30.140">
    <property type="match status" value="1"/>
</dbReference>